<dbReference type="PANTHER" id="PTHR36306:SF1">
    <property type="entry name" value="ALPHA-AMYLASE-RELATED"/>
    <property type="match status" value="1"/>
</dbReference>
<evidence type="ECO:0000313" key="4">
    <source>
        <dbReference type="EMBL" id="QLJ52261.1"/>
    </source>
</evidence>
<dbReference type="AlphaFoldDB" id="A0A7D6BSE5"/>
<dbReference type="GO" id="GO:0005975">
    <property type="term" value="P:carbohydrate metabolic process"/>
    <property type="evidence" value="ECO:0007669"/>
    <property type="project" value="InterPro"/>
</dbReference>
<evidence type="ECO:0000259" key="3">
    <source>
        <dbReference type="Pfam" id="PF03065"/>
    </source>
</evidence>
<protein>
    <submittedName>
        <fullName evidence="4">Alpha-amylase/alpha-mannosidase, GH57 family</fullName>
    </submittedName>
</protein>
<reference evidence="5" key="1">
    <citation type="submission" date="2020-07" db="EMBL/GenBank/DDBJ databases">
        <title>Metabolic diversity and evolutionary history of the archaeal phylum ###Micrarchaeota### uncovered from a freshwater lake metagenome.</title>
        <authorList>
            <person name="Kadnikov V.V."/>
            <person name="Savvichev A.S."/>
            <person name="Mardanov A.V."/>
            <person name="Beletsky A.V."/>
            <person name="Chupakov A.V."/>
            <person name="Kokryatskaya N.M."/>
            <person name="Pimenov N.V."/>
            <person name="Ravin N.V."/>
        </authorList>
    </citation>
    <scope>NUCLEOTIDE SEQUENCE [LARGE SCALE GENOMIC DNA]</scope>
</reference>
<evidence type="ECO:0000313" key="5">
    <source>
        <dbReference type="Proteomes" id="UP000510821"/>
    </source>
</evidence>
<dbReference type="Gene3D" id="3.20.110.20">
    <property type="match status" value="1"/>
</dbReference>
<dbReference type="PANTHER" id="PTHR36306">
    <property type="entry name" value="ALPHA-AMYLASE-RELATED-RELATED"/>
    <property type="match status" value="1"/>
</dbReference>
<dbReference type="KEGG" id="flt:Sv326_0086"/>
<name>A0A7D6BSE5_FERL1</name>
<gene>
    <name evidence="4" type="ORF">Sv326_0086</name>
</gene>
<dbReference type="SUPFAM" id="SSF88713">
    <property type="entry name" value="Glycoside hydrolase/deacetylase"/>
    <property type="match status" value="1"/>
</dbReference>
<dbReference type="CDD" id="cd10795">
    <property type="entry name" value="GH57N_MJA1_like"/>
    <property type="match status" value="1"/>
</dbReference>
<dbReference type="InterPro" id="IPR011330">
    <property type="entry name" value="Glyco_hydro/deAcase_b/a-brl"/>
</dbReference>
<dbReference type="Proteomes" id="UP000510821">
    <property type="component" value="Chromosome"/>
</dbReference>
<comment type="similarity">
    <text evidence="1">Belongs to the glycosyl hydrolase 57 family.</text>
</comment>
<feature type="domain" description="Glycoside hydrolase family 57 N-terminal" evidence="3">
    <location>
        <begin position="6"/>
        <end position="285"/>
    </location>
</feature>
<dbReference type="GO" id="GO:0003824">
    <property type="term" value="F:catalytic activity"/>
    <property type="evidence" value="ECO:0007669"/>
    <property type="project" value="InterPro"/>
</dbReference>
<accession>A0A7D6BSE5</accession>
<dbReference type="EMBL" id="CP058998">
    <property type="protein sequence ID" value="QLJ52261.1"/>
    <property type="molecule type" value="Genomic_DNA"/>
</dbReference>
<dbReference type="InterPro" id="IPR052046">
    <property type="entry name" value="GH57_Enzymes"/>
</dbReference>
<organism evidence="4 5">
    <name type="scientific">Fermentimicrarchaeum limneticum</name>
    <dbReference type="NCBI Taxonomy" id="2795018"/>
    <lineage>
        <taxon>Archaea</taxon>
        <taxon>Candidatus Micrarchaeota</taxon>
        <taxon>Candidatus Fermentimicrarchaeales</taxon>
        <taxon>Candidatus Fermentimicrarchaeaceae</taxon>
        <taxon>Candidatus Fermentimicrarchaeum</taxon>
    </lineage>
</organism>
<evidence type="ECO:0000256" key="1">
    <source>
        <dbReference type="ARBA" id="ARBA00006821"/>
    </source>
</evidence>
<dbReference type="Pfam" id="PF03065">
    <property type="entry name" value="Glyco_hydro_57"/>
    <property type="match status" value="1"/>
</dbReference>
<dbReference type="InterPro" id="IPR004300">
    <property type="entry name" value="Glyco_hydro_57_N"/>
</dbReference>
<sequence>MPSVCFYFQVHQPIRMRRFSIFEDNRGDPYKLYFNEKLNREVFEKVARKCYLPTNSIMLDLIHKFDGRFRISYSITGVFLDQCQEFNPKVLDSFEDLAKTGCVDFLDETYYHSLCSMFADKTEFKEQVALHTKALRSFFKCKPVVFRNTEALFTNEIAKLVEDMGYKGMVMEGFERILGWRSSNYLYSVKGCSSIKTFLRNYRLSDDVAYRFSARWWSEYPLTSEKYAAWLSRCEGPLVNIFMDYETFGEHQWEDTGIFEFLKKMPEEILKYENLDFKTPSELVALDPVGEIDVPTPLSWADIERDASAWLGNEMQRTCFRMLEGLEPMVRDAKDDKLIRIWRLLQNSDQLYYLCTKSWADGDVHKYFSPFDTPYDGFINFMNILQDLKNMLKNKVKLQEGKR</sequence>
<keyword evidence="2" id="KW-0119">Carbohydrate metabolism</keyword>
<proteinExistence type="inferred from homology"/>
<evidence type="ECO:0000256" key="2">
    <source>
        <dbReference type="ARBA" id="ARBA00023277"/>
    </source>
</evidence>